<dbReference type="EMBL" id="MU254540">
    <property type="protein sequence ID" value="KAG9240206.1"/>
    <property type="molecule type" value="Genomic_DNA"/>
</dbReference>
<evidence type="ECO:0008006" key="3">
    <source>
        <dbReference type="Google" id="ProtNLM"/>
    </source>
</evidence>
<dbReference type="AlphaFoldDB" id="A0A9P7YV13"/>
<protein>
    <recommendedName>
        <fullName evidence="3">Methyltransferase domain-containing protein</fullName>
    </recommendedName>
</protein>
<reference evidence="1" key="1">
    <citation type="journal article" date="2021" name="IMA Fungus">
        <title>Genomic characterization of three marine fungi, including Emericellopsis atlantica sp. nov. with signatures of a generalist lifestyle and marine biomass degradation.</title>
        <authorList>
            <person name="Hagestad O.C."/>
            <person name="Hou L."/>
            <person name="Andersen J.H."/>
            <person name="Hansen E.H."/>
            <person name="Altermark B."/>
            <person name="Li C."/>
            <person name="Kuhnert E."/>
            <person name="Cox R.J."/>
            <person name="Crous P.W."/>
            <person name="Spatafora J.W."/>
            <person name="Lail K."/>
            <person name="Amirebrahimi M."/>
            <person name="Lipzen A."/>
            <person name="Pangilinan J."/>
            <person name="Andreopoulos W."/>
            <person name="Hayes R.D."/>
            <person name="Ng V."/>
            <person name="Grigoriev I.V."/>
            <person name="Jackson S.A."/>
            <person name="Sutton T.D.S."/>
            <person name="Dobson A.D.W."/>
            <person name="Rama T."/>
        </authorList>
    </citation>
    <scope>NUCLEOTIDE SEQUENCE</scope>
    <source>
        <strain evidence="1">TRa3180A</strain>
    </source>
</reference>
<proteinExistence type="predicted"/>
<accession>A0A9P7YV13</accession>
<dbReference type="OrthoDB" id="506498at2759"/>
<dbReference type="Gene3D" id="3.40.50.150">
    <property type="entry name" value="Vaccinia Virus protein VP39"/>
    <property type="match status" value="1"/>
</dbReference>
<gene>
    <name evidence="1" type="ORF">BJ878DRAFT_430797</name>
</gene>
<evidence type="ECO:0000313" key="1">
    <source>
        <dbReference type="EMBL" id="KAG9240206.1"/>
    </source>
</evidence>
<keyword evidence="2" id="KW-1185">Reference proteome</keyword>
<sequence length="473" mass="54083">MVPAGYNSYSELVALDDMEPKPLIASQHTVTEILRKIKTQYYYDFRSRMTQIILSQTDSNLLHNNDGTADFRVDHSLLSWSFTPARSVDATPEARPNVAVFQGPPRVLEIGCCDGEWVFKLKMQQPNWIIEGVDDHEHWLKSHPHLDLSDFMTQRHDFPNDSYFGSICSTQGHLPSFTVRNINAIFDHKKPFPNNLYDLIRGREVFDRVENYKSFLDNLRLIMKPDGVVEFIELDPRPRTGGVEPPVTTPIDHVSRGMDSYTDNIRDRFATAEDMDLEQAVLLVPGWSERTAARLKARFRPNEDVAAPNVKSWVQGSGFWDVKQTIRRLTVGGDTRAGQLLQDFVIYRADLEDSIPKLKDALPKIEFDEVASGRYYLNIHIVTGRKPKPLRAGHLLLDNTRQEMTESKYEKMARATGKDHSKKNQWELRNDNGKLAKAMGLSLIQNKNLARDLGFLDGMSEIGDEEWSNPEHT</sequence>
<dbReference type="InterPro" id="IPR029063">
    <property type="entry name" value="SAM-dependent_MTases_sf"/>
</dbReference>
<evidence type="ECO:0000313" key="2">
    <source>
        <dbReference type="Proteomes" id="UP000887226"/>
    </source>
</evidence>
<dbReference type="Proteomes" id="UP000887226">
    <property type="component" value="Unassembled WGS sequence"/>
</dbReference>
<name>A0A9P7YV13_9HELO</name>
<dbReference type="SUPFAM" id="SSF53335">
    <property type="entry name" value="S-adenosyl-L-methionine-dependent methyltransferases"/>
    <property type="match status" value="1"/>
</dbReference>
<dbReference type="Pfam" id="PF13489">
    <property type="entry name" value="Methyltransf_23"/>
    <property type="match status" value="1"/>
</dbReference>
<comment type="caution">
    <text evidence="1">The sequence shown here is derived from an EMBL/GenBank/DDBJ whole genome shotgun (WGS) entry which is preliminary data.</text>
</comment>
<organism evidence="1 2">
    <name type="scientific">Calycina marina</name>
    <dbReference type="NCBI Taxonomy" id="1763456"/>
    <lineage>
        <taxon>Eukaryota</taxon>
        <taxon>Fungi</taxon>
        <taxon>Dikarya</taxon>
        <taxon>Ascomycota</taxon>
        <taxon>Pezizomycotina</taxon>
        <taxon>Leotiomycetes</taxon>
        <taxon>Helotiales</taxon>
        <taxon>Pezizellaceae</taxon>
        <taxon>Calycina</taxon>
    </lineage>
</organism>